<accession>A0A5S9ILQ6</accession>
<feature type="signal peptide" evidence="1">
    <location>
        <begin position="1"/>
        <end position="17"/>
    </location>
</feature>
<evidence type="ECO:0000313" key="3">
    <source>
        <dbReference type="Proteomes" id="UP000326354"/>
    </source>
</evidence>
<feature type="chain" id="PRO_5024874543" evidence="1">
    <location>
        <begin position="18"/>
        <end position="118"/>
    </location>
</feature>
<proteinExistence type="predicted"/>
<keyword evidence="1" id="KW-0732">Signal</keyword>
<reference evidence="2 3" key="1">
    <citation type="submission" date="2019-08" db="EMBL/GenBank/DDBJ databases">
        <title>Complete genome sequence of Candidatus Uab amorphum.</title>
        <authorList>
            <person name="Shiratori T."/>
            <person name="Suzuki S."/>
            <person name="Kakizawa Y."/>
            <person name="Ishida K."/>
        </authorList>
    </citation>
    <scope>NUCLEOTIDE SEQUENCE [LARGE SCALE GENOMIC DNA]</scope>
    <source>
        <strain evidence="2 3">SRT547</strain>
    </source>
</reference>
<gene>
    <name evidence="2" type="ORF">UABAM_02215</name>
</gene>
<evidence type="ECO:0000313" key="2">
    <source>
        <dbReference type="EMBL" id="BBM83860.1"/>
    </source>
</evidence>
<dbReference type="AlphaFoldDB" id="A0A5S9ILQ6"/>
<organism evidence="2 3">
    <name type="scientific">Uabimicrobium amorphum</name>
    <dbReference type="NCBI Taxonomy" id="2596890"/>
    <lineage>
        <taxon>Bacteria</taxon>
        <taxon>Pseudomonadati</taxon>
        <taxon>Planctomycetota</taxon>
        <taxon>Candidatus Uabimicrobiia</taxon>
        <taxon>Candidatus Uabimicrobiales</taxon>
        <taxon>Candidatus Uabimicrobiaceae</taxon>
        <taxon>Candidatus Uabimicrobium</taxon>
    </lineage>
</organism>
<evidence type="ECO:0000256" key="1">
    <source>
        <dbReference type="SAM" id="SignalP"/>
    </source>
</evidence>
<dbReference type="Proteomes" id="UP000326354">
    <property type="component" value="Chromosome"/>
</dbReference>
<sequence>MRNITIMMILLHSLLFAERNLGTLAFQNNESAILELRSMGNDGLQLLLQKYQELPLVLRTQKQQQIFDIIDRVAGQKHAVFSGLYWYTDIDTAKKVAAQQNKPLLLLRLLGRLDEEFC</sequence>
<dbReference type="EMBL" id="AP019860">
    <property type="protein sequence ID" value="BBM83860.1"/>
    <property type="molecule type" value="Genomic_DNA"/>
</dbReference>
<name>A0A5S9ILQ6_UABAM</name>
<dbReference type="RefSeq" id="WP_151968044.1">
    <property type="nucleotide sequence ID" value="NZ_AP019860.1"/>
</dbReference>
<protein>
    <submittedName>
        <fullName evidence="2">Uncharacterized protein</fullName>
    </submittedName>
</protein>
<dbReference type="KEGG" id="uam:UABAM_02215"/>
<keyword evidence="3" id="KW-1185">Reference proteome</keyword>